<keyword evidence="7" id="KW-1185">Reference proteome</keyword>
<reference evidence="6 7" key="1">
    <citation type="submission" date="2020-02" db="EMBL/GenBank/DDBJ databases">
        <authorList>
            <person name="Chen W.-M."/>
        </authorList>
    </citation>
    <scope>NUCLEOTIDE SEQUENCE [LARGE SCALE GENOMIC DNA]</scope>
    <source>
        <strain evidence="6 7">KDG-16</strain>
    </source>
</reference>
<gene>
    <name evidence="6" type="ORF">G4D72_13290</name>
</gene>
<accession>A0ABX0I7C6</accession>
<evidence type="ECO:0000256" key="3">
    <source>
        <dbReference type="ARBA" id="ARBA00022729"/>
    </source>
</evidence>
<feature type="compositionally biased region" description="Acidic residues" evidence="5">
    <location>
        <begin position="51"/>
        <end position="62"/>
    </location>
</feature>
<evidence type="ECO:0000256" key="2">
    <source>
        <dbReference type="ARBA" id="ARBA00022525"/>
    </source>
</evidence>
<dbReference type="SUPFAM" id="SSF103647">
    <property type="entry name" value="TSP type-3 repeat"/>
    <property type="match status" value="1"/>
</dbReference>
<feature type="non-terminal residue" evidence="6">
    <location>
        <position position="1"/>
    </location>
</feature>
<evidence type="ECO:0000256" key="4">
    <source>
        <dbReference type="ARBA" id="ARBA00022837"/>
    </source>
</evidence>
<evidence type="ECO:0000313" key="7">
    <source>
        <dbReference type="Proteomes" id="UP000800984"/>
    </source>
</evidence>
<dbReference type="InterPro" id="IPR059100">
    <property type="entry name" value="TSP3_bac"/>
</dbReference>
<keyword evidence="4" id="KW-0106">Calcium</keyword>
<evidence type="ECO:0008006" key="8">
    <source>
        <dbReference type="Google" id="ProtNLM"/>
    </source>
</evidence>
<dbReference type="EMBL" id="JAAJBT010000029">
    <property type="protein sequence ID" value="NHM03075.1"/>
    <property type="molecule type" value="Genomic_DNA"/>
</dbReference>
<comment type="caution">
    <text evidence="6">The sequence shown here is derived from an EMBL/GenBank/DDBJ whole genome shotgun (WGS) entry which is preliminary data.</text>
</comment>
<feature type="region of interest" description="Disordered" evidence="5">
    <location>
        <begin position="44"/>
        <end position="85"/>
    </location>
</feature>
<feature type="region of interest" description="Disordered" evidence="5">
    <location>
        <begin position="1"/>
        <end position="22"/>
    </location>
</feature>
<keyword evidence="2" id="KW-0964">Secreted</keyword>
<evidence type="ECO:0000256" key="1">
    <source>
        <dbReference type="ARBA" id="ARBA00004613"/>
    </source>
</evidence>
<dbReference type="Proteomes" id="UP000800984">
    <property type="component" value="Unassembled WGS sequence"/>
</dbReference>
<dbReference type="Gene3D" id="4.10.1080.10">
    <property type="entry name" value="TSP type-3 repeat"/>
    <property type="match status" value="1"/>
</dbReference>
<feature type="non-terminal residue" evidence="6">
    <location>
        <position position="85"/>
    </location>
</feature>
<evidence type="ECO:0000313" key="6">
    <source>
        <dbReference type="EMBL" id="NHM03075.1"/>
    </source>
</evidence>
<comment type="subcellular location">
    <subcellularLocation>
        <location evidence="1">Secreted</location>
    </subcellularLocation>
</comment>
<proteinExistence type="predicted"/>
<protein>
    <recommendedName>
        <fullName evidence="8">Calcium-binding protein</fullName>
    </recommendedName>
</protein>
<dbReference type="InterPro" id="IPR028974">
    <property type="entry name" value="TSP_type-3_rpt"/>
</dbReference>
<sequence length="85" mass="8479">QDNTVGFGDVNANPTADFDGDGLPNYLDLDSDNDGLSDVVETGNGALDANNDGEIDGADTDGDGISNAVDATNGFGDVDAADTPV</sequence>
<keyword evidence="3" id="KW-0732">Signal</keyword>
<organism evidence="6 7">
    <name type="scientific">Flavobacterium difficile</name>
    <dbReference type="NCBI Taxonomy" id="2709659"/>
    <lineage>
        <taxon>Bacteria</taxon>
        <taxon>Pseudomonadati</taxon>
        <taxon>Bacteroidota</taxon>
        <taxon>Flavobacteriia</taxon>
        <taxon>Flavobacteriales</taxon>
        <taxon>Flavobacteriaceae</taxon>
        <taxon>Flavobacterium</taxon>
    </lineage>
</organism>
<dbReference type="Pfam" id="PF18884">
    <property type="entry name" value="TSP3_bac"/>
    <property type="match status" value="2"/>
</dbReference>
<name>A0ABX0I7C6_9FLAO</name>
<evidence type="ECO:0000256" key="5">
    <source>
        <dbReference type="SAM" id="MobiDB-lite"/>
    </source>
</evidence>